<feature type="domain" description="HTH cro/C1-type" evidence="5">
    <location>
        <begin position="11"/>
        <end position="65"/>
    </location>
</feature>
<dbReference type="AlphaFoldDB" id="A0A381THP5"/>
<dbReference type="InterPro" id="IPR051453">
    <property type="entry name" value="MBL_Glyoxalase_II"/>
</dbReference>
<dbReference type="InterPro" id="IPR036866">
    <property type="entry name" value="RibonucZ/Hydroxyglut_hydro"/>
</dbReference>
<dbReference type="SMART" id="SM00530">
    <property type="entry name" value="HTH_XRE"/>
    <property type="match status" value="1"/>
</dbReference>
<name>A0A381THP5_9ZZZZ</name>
<dbReference type="InterPro" id="IPR001387">
    <property type="entry name" value="Cro/C1-type_HTH"/>
</dbReference>
<protein>
    <recommendedName>
        <fullName evidence="5">HTH cro/C1-type domain-containing protein</fullName>
    </recommendedName>
</protein>
<evidence type="ECO:0000256" key="4">
    <source>
        <dbReference type="ARBA" id="ARBA00022833"/>
    </source>
</evidence>
<accession>A0A381THP5</accession>
<comment type="cofactor">
    <cofactor evidence="1">
        <name>Zn(2+)</name>
        <dbReference type="ChEBI" id="CHEBI:29105"/>
    </cofactor>
</comment>
<dbReference type="CDD" id="cd00093">
    <property type="entry name" value="HTH_XRE"/>
    <property type="match status" value="1"/>
</dbReference>
<dbReference type="SMART" id="SM00849">
    <property type="entry name" value="Lactamase_B"/>
    <property type="match status" value="1"/>
</dbReference>
<evidence type="ECO:0000259" key="5">
    <source>
        <dbReference type="PROSITE" id="PS50943"/>
    </source>
</evidence>
<dbReference type="InterPro" id="IPR010982">
    <property type="entry name" value="Lambda_DNA-bd_dom_sf"/>
</dbReference>
<dbReference type="InterPro" id="IPR001279">
    <property type="entry name" value="Metallo-B-lactamas"/>
</dbReference>
<dbReference type="GO" id="GO:0016787">
    <property type="term" value="F:hydrolase activity"/>
    <property type="evidence" value="ECO:0007669"/>
    <property type="project" value="UniProtKB-KW"/>
</dbReference>
<dbReference type="Gene3D" id="3.60.15.10">
    <property type="entry name" value="Ribonuclease Z/Hydroxyacylglutathione hydrolase-like"/>
    <property type="match status" value="1"/>
</dbReference>
<organism evidence="6">
    <name type="scientific">marine metagenome</name>
    <dbReference type="NCBI Taxonomy" id="408172"/>
    <lineage>
        <taxon>unclassified sequences</taxon>
        <taxon>metagenomes</taxon>
        <taxon>ecological metagenomes</taxon>
    </lineage>
</organism>
<dbReference type="Gene3D" id="1.10.260.40">
    <property type="entry name" value="lambda repressor-like DNA-binding domains"/>
    <property type="match status" value="1"/>
</dbReference>
<dbReference type="PROSITE" id="PS50943">
    <property type="entry name" value="HTH_CROC1"/>
    <property type="match status" value="1"/>
</dbReference>
<evidence type="ECO:0000256" key="1">
    <source>
        <dbReference type="ARBA" id="ARBA00001947"/>
    </source>
</evidence>
<keyword evidence="3" id="KW-0378">Hydrolase</keyword>
<dbReference type="PANTHER" id="PTHR46233">
    <property type="entry name" value="HYDROXYACYLGLUTATHIONE HYDROLASE GLOC"/>
    <property type="match status" value="1"/>
</dbReference>
<keyword evidence="4" id="KW-0862">Zinc</keyword>
<dbReference type="GO" id="GO:0046872">
    <property type="term" value="F:metal ion binding"/>
    <property type="evidence" value="ECO:0007669"/>
    <property type="project" value="UniProtKB-KW"/>
</dbReference>
<proteinExistence type="predicted"/>
<evidence type="ECO:0000256" key="3">
    <source>
        <dbReference type="ARBA" id="ARBA00022801"/>
    </source>
</evidence>
<dbReference type="PANTHER" id="PTHR46233:SF3">
    <property type="entry name" value="HYDROXYACYLGLUTATHIONE HYDROLASE GLOC"/>
    <property type="match status" value="1"/>
</dbReference>
<evidence type="ECO:0000313" key="6">
    <source>
        <dbReference type="EMBL" id="SVA15645.1"/>
    </source>
</evidence>
<dbReference type="SUPFAM" id="SSF47413">
    <property type="entry name" value="lambda repressor-like DNA-binding domains"/>
    <property type="match status" value="1"/>
</dbReference>
<sequence length="274" mass="29962">MELEDELGDILEKARNGKRWSQSDLAKSTGMSLKDIIRIENYEWTPKEAVVFKIANALNLHGPSLAAIATGKWVPKKETPDPGPFDIICLNVFMGSYPVKCYLLICRETRATAIIDTGASPEVIIKKTRALGVKPEMILLTHTHPDHAGGLSQLDRAFGCATWVDKIEPRPSGSRDLRAIEEGDSIMLGKLKIETIPTRGHTLGGISFKINRSVISGDAIFAGSMGRANSSWEGLFGSVTQNLLTLPNNTRLYPGHGPSTTVGEEKLHNPFFAR</sequence>
<keyword evidence="2" id="KW-0479">Metal-binding</keyword>
<dbReference type="EMBL" id="UINC01004615">
    <property type="protein sequence ID" value="SVA15645.1"/>
    <property type="molecule type" value="Genomic_DNA"/>
</dbReference>
<dbReference type="Pfam" id="PF01381">
    <property type="entry name" value="HTH_3"/>
    <property type="match status" value="1"/>
</dbReference>
<dbReference type="GO" id="GO:0003677">
    <property type="term" value="F:DNA binding"/>
    <property type="evidence" value="ECO:0007669"/>
    <property type="project" value="InterPro"/>
</dbReference>
<gene>
    <name evidence="6" type="ORF">METZ01_LOCUS68499</name>
</gene>
<dbReference type="Pfam" id="PF00753">
    <property type="entry name" value="Lactamase_B"/>
    <property type="match status" value="1"/>
</dbReference>
<dbReference type="SUPFAM" id="SSF56281">
    <property type="entry name" value="Metallo-hydrolase/oxidoreductase"/>
    <property type="match status" value="1"/>
</dbReference>
<reference evidence="6" key="1">
    <citation type="submission" date="2018-05" db="EMBL/GenBank/DDBJ databases">
        <authorList>
            <person name="Lanie J.A."/>
            <person name="Ng W.-L."/>
            <person name="Kazmierczak K.M."/>
            <person name="Andrzejewski T.M."/>
            <person name="Davidsen T.M."/>
            <person name="Wayne K.J."/>
            <person name="Tettelin H."/>
            <person name="Glass J.I."/>
            <person name="Rusch D."/>
            <person name="Podicherti R."/>
            <person name="Tsui H.-C.T."/>
            <person name="Winkler M.E."/>
        </authorList>
    </citation>
    <scope>NUCLEOTIDE SEQUENCE</scope>
</reference>
<dbReference type="CDD" id="cd06262">
    <property type="entry name" value="metallo-hydrolase-like_MBL-fold"/>
    <property type="match status" value="1"/>
</dbReference>
<evidence type="ECO:0000256" key="2">
    <source>
        <dbReference type="ARBA" id="ARBA00022723"/>
    </source>
</evidence>